<reference evidence="11" key="1">
    <citation type="journal article" date="2015" name="BMC Genomics">
        <title>Draft genome of a commonly misdiagnosed multidrug resistant pathogen Candida auris.</title>
        <authorList>
            <person name="Chatterjee S."/>
            <person name="Alampalli S.V."/>
            <person name="Nageshan R.K."/>
            <person name="Chettiar S.T."/>
            <person name="Joshi S."/>
            <person name="Tatu U.S."/>
        </authorList>
    </citation>
    <scope>NUCLEOTIDE SEQUENCE [LARGE SCALE GENOMIC DNA]</scope>
    <source>
        <strain evidence="11">6684</strain>
    </source>
</reference>
<keyword evidence="3 5" id="KW-0808">Transferase</keyword>
<comment type="similarity">
    <text evidence="2 5">Belongs to the LipB family.</text>
</comment>
<dbReference type="PANTHER" id="PTHR10993:SF7">
    <property type="entry name" value="LIPOYLTRANSFERASE 2, MITOCHONDRIAL-RELATED"/>
    <property type="match status" value="1"/>
</dbReference>
<dbReference type="EC" id="2.3.1.181" evidence="5"/>
<dbReference type="PANTHER" id="PTHR10993">
    <property type="entry name" value="OCTANOYLTRANSFERASE"/>
    <property type="match status" value="1"/>
</dbReference>
<dbReference type="VEuPathDB" id="FungiDB:CJI97_000624"/>
<dbReference type="EMBL" id="LGST01000021">
    <property type="protein sequence ID" value="KND99754.1"/>
    <property type="molecule type" value="Genomic_DNA"/>
</dbReference>
<sequence>MLPRILTRASSTCTKFHPLNENYKRLRHIHFPGITPFAKGEAIQQKMVAANLDFKKMEAKIRKQLKDLMNQGFALSDYENKFLNQVLLMKPFPTILTFEFDNVYTGGKQMKQNPQLAQNIKEYEALGCQYHQLERGGQVTWHGNGQLTAYLILDLKQFTHLTVKCFVDAVLLRGVQNMLQKNYGLQSYVNENPGVWMAPNDKKIASVGCNIQRAITSYGVGVNIDPDMKFLNTYTMCGLPGTRATSLKEMRPDVRVSVKEAGDLFAKEVAKLLNITTIEHMNGQDLLEGETENQAAKEDHAA</sequence>
<dbReference type="InterPro" id="IPR000544">
    <property type="entry name" value="Octanoyltransferase"/>
</dbReference>
<dbReference type="InterPro" id="IPR004143">
    <property type="entry name" value="BPL_LPL_catalytic"/>
</dbReference>
<dbReference type="VEuPathDB" id="FungiDB:CJI96_0003473"/>
<dbReference type="NCBIfam" id="TIGR00214">
    <property type="entry name" value="lipB"/>
    <property type="match status" value="1"/>
</dbReference>
<dbReference type="VEuPathDB" id="FungiDB:B9J08_000622"/>
<keyword evidence="4 5" id="KW-0012">Acyltransferase</keyword>
<feature type="active site" description="Acyl-thioester intermediate" evidence="6">
    <location>
        <position position="237"/>
    </location>
</feature>
<feature type="domain" description="BPL/LPL catalytic" evidence="9">
    <location>
        <begin position="89"/>
        <end position="277"/>
    </location>
</feature>
<dbReference type="GO" id="GO:0009249">
    <property type="term" value="P:protein lipoylation"/>
    <property type="evidence" value="ECO:0007669"/>
    <property type="project" value="InterPro"/>
</dbReference>
<comment type="pathway">
    <text evidence="1 5">Protein modification; protein lipoylation via endogenous pathway; protein N(6)-(lipoyl)lysine from octanoyl-[acyl-carrier-protein]: step 1/2.</text>
</comment>
<comment type="function">
    <text evidence="5">Catalyzes the transfer of endogenously produced octanoic acid from octanoyl-acyl-carrier-protein onto the lipoyl domains of lipoate-dependent enzymes. Lipoyl-ACP can also act as a substrate although octanoyl-ACP is likely to be the physiological substrate.</text>
</comment>
<evidence type="ECO:0000256" key="3">
    <source>
        <dbReference type="ARBA" id="ARBA00022679"/>
    </source>
</evidence>
<name>A0A0L0P0G5_CANAR</name>
<dbReference type="PROSITE" id="PS01313">
    <property type="entry name" value="LIPB"/>
    <property type="match status" value="1"/>
</dbReference>
<evidence type="ECO:0000256" key="7">
    <source>
        <dbReference type="PIRSR" id="PIRSR016262-2"/>
    </source>
</evidence>
<organism evidence="10 11">
    <name type="scientific">Candidozyma auris</name>
    <name type="common">Yeast</name>
    <name type="synonym">Candida auris</name>
    <dbReference type="NCBI Taxonomy" id="498019"/>
    <lineage>
        <taxon>Eukaryota</taxon>
        <taxon>Fungi</taxon>
        <taxon>Dikarya</taxon>
        <taxon>Ascomycota</taxon>
        <taxon>Saccharomycotina</taxon>
        <taxon>Pichiomycetes</taxon>
        <taxon>Metschnikowiaceae</taxon>
        <taxon>Candidozyma</taxon>
    </lineage>
</organism>
<feature type="binding site" evidence="7">
    <location>
        <begin position="135"/>
        <end position="142"/>
    </location>
    <ligand>
        <name>substrate</name>
    </ligand>
</feature>
<dbReference type="Gene3D" id="3.30.930.10">
    <property type="entry name" value="Bira Bifunctional Protein, Domain 2"/>
    <property type="match status" value="1"/>
</dbReference>
<feature type="binding site" evidence="7">
    <location>
        <begin position="219"/>
        <end position="221"/>
    </location>
    <ligand>
        <name>substrate</name>
    </ligand>
</feature>
<dbReference type="PIRSF" id="PIRSF016262">
    <property type="entry name" value="LPLase"/>
    <property type="match status" value="1"/>
</dbReference>
<evidence type="ECO:0000256" key="6">
    <source>
        <dbReference type="PIRSR" id="PIRSR016262-1"/>
    </source>
</evidence>
<dbReference type="UniPathway" id="UPA00538">
    <property type="reaction ID" value="UER00592"/>
</dbReference>
<evidence type="ECO:0000259" key="9">
    <source>
        <dbReference type="PROSITE" id="PS51733"/>
    </source>
</evidence>
<evidence type="ECO:0000313" key="11">
    <source>
        <dbReference type="Proteomes" id="UP000037122"/>
    </source>
</evidence>
<comment type="caution">
    <text evidence="10">The sequence shown here is derived from an EMBL/GenBank/DDBJ whole genome shotgun (WGS) entry which is preliminary data.</text>
</comment>
<evidence type="ECO:0000256" key="4">
    <source>
        <dbReference type="ARBA" id="ARBA00023315"/>
    </source>
</evidence>
<feature type="site" description="Lowers pKa of active site Cys" evidence="8">
    <location>
        <position position="203"/>
    </location>
</feature>
<protein>
    <recommendedName>
        <fullName evidence="5">Octanoyltransferase</fullName>
        <ecNumber evidence="5">2.3.1.181</ecNumber>
    </recommendedName>
</protein>
<dbReference type="Proteomes" id="UP000037122">
    <property type="component" value="Unassembled WGS sequence"/>
</dbReference>
<evidence type="ECO:0000256" key="2">
    <source>
        <dbReference type="ARBA" id="ARBA00007907"/>
    </source>
</evidence>
<proteinExistence type="inferred from homology"/>
<comment type="catalytic activity">
    <reaction evidence="5">
        <text>octanoyl-[ACP] + L-lysyl-[protein] = N(6)-octanoyl-L-lysyl-[protein] + holo-[ACP] + H(+)</text>
        <dbReference type="Rhea" id="RHEA:17665"/>
        <dbReference type="Rhea" id="RHEA-COMP:9636"/>
        <dbReference type="Rhea" id="RHEA-COMP:9685"/>
        <dbReference type="Rhea" id="RHEA-COMP:9752"/>
        <dbReference type="Rhea" id="RHEA-COMP:9928"/>
        <dbReference type="ChEBI" id="CHEBI:15378"/>
        <dbReference type="ChEBI" id="CHEBI:29969"/>
        <dbReference type="ChEBI" id="CHEBI:64479"/>
        <dbReference type="ChEBI" id="CHEBI:78463"/>
        <dbReference type="ChEBI" id="CHEBI:78809"/>
        <dbReference type="EC" id="2.3.1.181"/>
    </reaction>
</comment>
<dbReference type="GO" id="GO:0033819">
    <property type="term" value="F:lipoyl(octanoyl) transferase activity"/>
    <property type="evidence" value="ECO:0007669"/>
    <property type="project" value="UniProtKB-EC"/>
</dbReference>
<dbReference type="InterPro" id="IPR045864">
    <property type="entry name" value="aa-tRNA-synth_II/BPL/LPL"/>
</dbReference>
<dbReference type="VEuPathDB" id="FungiDB:CJJ07_003033"/>
<gene>
    <name evidence="10" type="ORF">QG37_03167</name>
</gene>
<feature type="binding site" evidence="7">
    <location>
        <begin position="206"/>
        <end position="208"/>
    </location>
    <ligand>
        <name>substrate</name>
    </ligand>
</feature>
<dbReference type="VEuPathDB" id="FungiDB:CJJ09_002584"/>
<dbReference type="Pfam" id="PF21948">
    <property type="entry name" value="LplA-B_cat"/>
    <property type="match status" value="1"/>
</dbReference>
<evidence type="ECO:0000256" key="1">
    <source>
        <dbReference type="ARBA" id="ARBA00004821"/>
    </source>
</evidence>
<accession>A0A0L0P0G5</accession>
<dbReference type="SUPFAM" id="SSF55681">
    <property type="entry name" value="Class II aaRS and biotin synthetases"/>
    <property type="match status" value="1"/>
</dbReference>
<dbReference type="PROSITE" id="PS51733">
    <property type="entry name" value="BPL_LPL_CATALYTIC"/>
    <property type="match status" value="1"/>
</dbReference>
<evidence type="ECO:0000256" key="8">
    <source>
        <dbReference type="PIRSR" id="PIRSR016262-3"/>
    </source>
</evidence>
<evidence type="ECO:0000313" key="10">
    <source>
        <dbReference type="EMBL" id="KND99754.1"/>
    </source>
</evidence>
<evidence type="ECO:0000256" key="5">
    <source>
        <dbReference type="PIRNR" id="PIRNR016262"/>
    </source>
</evidence>
<dbReference type="AlphaFoldDB" id="A0A0L0P0G5"/>
<dbReference type="VEuPathDB" id="FungiDB:QG37_03167"/>
<dbReference type="InterPro" id="IPR020605">
    <property type="entry name" value="Octanoyltransferase_CS"/>
</dbReference>